<protein>
    <submittedName>
        <fullName evidence="1">Putative ovule protein</fullName>
    </submittedName>
</protein>
<dbReference type="AlphaFoldDB" id="A0A0V0GZP2"/>
<proteinExistence type="predicted"/>
<organism evidence="1">
    <name type="scientific">Solanum chacoense</name>
    <name type="common">Chaco potato</name>
    <dbReference type="NCBI Taxonomy" id="4108"/>
    <lineage>
        <taxon>Eukaryota</taxon>
        <taxon>Viridiplantae</taxon>
        <taxon>Streptophyta</taxon>
        <taxon>Embryophyta</taxon>
        <taxon>Tracheophyta</taxon>
        <taxon>Spermatophyta</taxon>
        <taxon>Magnoliopsida</taxon>
        <taxon>eudicotyledons</taxon>
        <taxon>Gunneridae</taxon>
        <taxon>Pentapetalae</taxon>
        <taxon>asterids</taxon>
        <taxon>lamiids</taxon>
        <taxon>Solanales</taxon>
        <taxon>Solanaceae</taxon>
        <taxon>Solanoideae</taxon>
        <taxon>Solaneae</taxon>
        <taxon>Solanum</taxon>
    </lineage>
</organism>
<feature type="non-terminal residue" evidence="1">
    <location>
        <position position="1"/>
    </location>
</feature>
<name>A0A0V0GZP2_SOLCH</name>
<sequence>EKLLFYRVLSPSCSLVPTGVFSVNFKVNSPFHFQFCGIELLQLLLKPKFTWKKEILFLVIQFLTRSE</sequence>
<accession>A0A0V0GZP2</accession>
<evidence type="ECO:0000313" key="1">
    <source>
        <dbReference type="EMBL" id="JAP13596.1"/>
    </source>
</evidence>
<dbReference type="EMBL" id="GEDG01027798">
    <property type="protein sequence ID" value="JAP13596.1"/>
    <property type="molecule type" value="Transcribed_RNA"/>
</dbReference>
<reference evidence="1" key="1">
    <citation type="submission" date="2015-12" db="EMBL/GenBank/DDBJ databases">
        <title>Gene expression during late stages of embryo sac development: a critical building block for successful pollen-pistil interactions.</title>
        <authorList>
            <person name="Liu Y."/>
            <person name="Joly V."/>
            <person name="Sabar M."/>
            <person name="Matton D.P."/>
        </authorList>
    </citation>
    <scope>NUCLEOTIDE SEQUENCE</scope>
</reference>